<reference evidence="2" key="1">
    <citation type="submission" date="2022-05" db="EMBL/GenBank/DDBJ databases">
        <title>Single-amplified genomics reveal most streamlined microbe among free-living bacteria.</title>
        <authorList>
            <person name="Roda-Garcia J."/>
            <person name="Haro-Moreno J.M."/>
            <person name="Rodriguez-Valera F."/>
            <person name="Almagro-Moreno S."/>
            <person name="Lopez-Perez M."/>
        </authorList>
    </citation>
    <scope>NUCLEOTIDE SEQUENCE</scope>
    <source>
        <strain evidence="2">TMED112-D2-2</strain>
    </source>
</reference>
<accession>A0A9Q8X1Z9</accession>
<evidence type="ECO:0000313" key="3">
    <source>
        <dbReference type="Proteomes" id="UP001056381"/>
    </source>
</evidence>
<dbReference type="InterPro" id="IPR036928">
    <property type="entry name" value="AS_sf"/>
</dbReference>
<name>A0A9Q8X1Z9_9GAMM</name>
<dbReference type="Pfam" id="PF01425">
    <property type="entry name" value="Amidase"/>
    <property type="match status" value="1"/>
</dbReference>
<dbReference type="PANTHER" id="PTHR42678">
    <property type="entry name" value="AMIDASE"/>
    <property type="match status" value="1"/>
</dbReference>
<dbReference type="InterPro" id="IPR023631">
    <property type="entry name" value="Amidase_dom"/>
</dbReference>
<protein>
    <submittedName>
        <fullName evidence="2">Amidase family protein</fullName>
    </submittedName>
</protein>
<dbReference type="Proteomes" id="UP001056381">
    <property type="component" value="Chromosome"/>
</dbReference>
<organism evidence="2 3">
    <name type="scientific">SAR86 cluster bacterium</name>
    <dbReference type="NCBI Taxonomy" id="2030880"/>
    <lineage>
        <taxon>Bacteria</taxon>
        <taxon>Pseudomonadati</taxon>
        <taxon>Pseudomonadota</taxon>
        <taxon>Gammaproteobacteria</taxon>
        <taxon>SAR86 cluster</taxon>
    </lineage>
</organism>
<proteinExistence type="predicted"/>
<keyword evidence="3" id="KW-1185">Reference proteome</keyword>
<evidence type="ECO:0000313" key="2">
    <source>
        <dbReference type="EMBL" id="URQ62732.1"/>
    </source>
</evidence>
<feature type="domain" description="Amidase" evidence="1">
    <location>
        <begin position="44"/>
        <end position="478"/>
    </location>
</feature>
<gene>
    <name evidence="2" type="ORF">M9B40_03105</name>
</gene>
<sequence length="496" mass="54337">MKVYLIYLLSFFMIAEANFRHNDINSFLDELGEAQDKEKFFKEYVKSVRLNDQKVNSVISLYSNQEILEEYYAGVEKEFHGVPILLKDNIDSIGIANTAGSLAFKNNLPKNDAPLVSKLRESGFIILGKANLSEWANFRGNPSTSGWTSINGQTNNPFNLKYNPCGSSSGSAAAIAQGLVPVSIGTETNGSITCPASVNGVVGIKPTVGLVSRTGVIPISETQDTAGPMAKNVMDAAKVLKAIAGEDPLDSYTAKIPQDYDYKKLTDLDANYLKGKRVGVLNSSESSEIEKGLIDKVKKVLEAKDAVIVDVEFNISSDYKAAKEFYVLLYEFNVGMKNYLKGRGLPYKTLEDIVEFNKANADTVLKHFGQEIFLESLKATDTEKYLKEREDIGRLAKAQIDSVLEANNLDVIIGLTRNPGWLTDLENGDSRGDDGISWANGGLSAVAGYPHITIPLDFVNDLPVGVSFLGTAWDEANLINAAYSFEQENKFFPIPK</sequence>
<dbReference type="Gene3D" id="3.90.1300.10">
    <property type="entry name" value="Amidase signature (AS) domain"/>
    <property type="match status" value="1"/>
</dbReference>
<evidence type="ECO:0000259" key="1">
    <source>
        <dbReference type="Pfam" id="PF01425"/>
    </source>
</evidence>
<dbReference type="PANTHER" id="PTHR42678:SF34">
    <property type="entry name" value="OS04G0183300 PROTEIN"/>
    <property type="match status" value="1"/>
</dbReference>
<dbReference type="AlphaFoldDB" id="A0A9Q8X1Z9"/>
<dbReference type="EMBL" id="CP097966">
    <property type="protein sequence ID" value="URQ62732.1"/>
    <property type="molecule type" value="Genomic_DNA"/>
</dbReference>
<dbReference type="SUPFAM" id="SSF75304">
    <property type="entry name" value="Amidase signature (AS) enzymes"/>
    <property type="match status" value="1"/>
</dbReference>